<feature type="signal peptide" evidence="9">
    <location>
        <begin position="1"/>
        <end position="25"/>
    </location>
</feature>
<dbReference type="CDD" id="cd00010">
    <property type="entry name" value="AAI_LTSS"/>
    <property type="match status" value="1"/>
</dbReference>
<dbReference type="Gene3D" id="1.10.110.10">
    <property type="entry name" value="Plant lipid-transfer and hydrophobic proteins"/>
    <property type="match status" value="1"/>
</dbReference>
<dbReference type="GO" id="GO:0006869">
    <property type="term" value="P:lipid transport"/>
    <property type="evidence" value="ECO:0007669"/>
    <property type="project" value="InterPro"/>
</dbReference>
<organism evidence="11 12">
    <name type="scientific">Kalanchoe fedtschenkoi</name>
    <name type="common">Lavender scallops</name>
    <name type="synonym">South American air plant</name>
    <dbReference type="NCBI Taxonomy" id="63787"/>
    <lineage>
        <taxon>Eukaryota</taxon>
        <taxon>Viridiplantae</taxon>
        <taxon>Streptophyta</taxon>
        <taxon>Embryophyta</taxon>
        <taxon>Tracheophyta</taxon>
        <taxon>Spermatophyta</taxon>
        <taxon>Magnoliopsida</taxon>
        <taxon>eudicotyledons</taxon>
        <taxon>Gunneridae</taxon>
        <taxon>Pentapetalae</taxon>
        <taxon>Saxifragales</taxon>
        <taxon>Crassulaceae</taxon>
        <taxon>Kalanchoe</taxon>
    </lineage>
</organism>
<comment type="subcellular location">
    <subcellularLocation>
        <location evidence="1">Cell membrane</location>
        <topology evidence="1">Lipid-anchor</topology>
        <topology evidence="1">GPI-anchor</topology>
    </subcellularLocation>
</comment>
<feature type="chain" id="PRO_5029597782" description="Bifunctional inhibitor/plant lipid transfer protein/seed storage helical domain-containing protein" evidence="9">
    <location>
        <begin position="26"/>
        <end position="147"/>
    </location>
</feature>
<keyword evidence="7" id="KW-0325">Glycoprotein</keyword>
<evidence type="ECO:0000256" key="1">
    <source>
        <dbReference type="ARBA" id="ARBA00004609"/>
    </source>
</evidence>
<evidence type="ECO:0000256" key="9">
    <source>
        <dbReference type="SAM" id="SignalP"/>
    </source>
</evidence>
<reference evidence="11" key="1">
    <citation type="submission" date="2021-01" db="UniProtKB">
        <authorList>
            <consortium name="EnsemblPlants"/>
        </authorList>
    </citation>
    <scope>IDENTIFICATION</scope>
</reference>
<dbReference type="Proteomes" id="UP000594263">
    <property type="component" value="Unplaced"/>
</dbReference>
<proteinExistence type="inferred from homology"/>
<evidence type="ECO:0000313" key="11">
    <source>
        <dbReference type="EnsemblPlants" id="Kaladp0080s0046.1.v1.1"/>
    </source>
</evidence>
<evidence type="ECO:0000313" key="12">
    <source>
        <dbReference type="Proteomes" id="UP000594263"/>
    </source>
</evidence>
<keyword evidence="4" id="KW-0472">Membrane</keyword>
<dbReference type="AlphaFoldDB" id="A0A7N0UPF5"/>
<dbReference type="GO" id="GO:0005886">
    <property type="term" value="C:plasma membrane"/>
    <property type="evidence" value="ECO:0007669"/>
    <property type="project" value="UniProtKB-SubCell"/>
</dbReference>
<dbReference type="GO" id="GO:0008289">
    <property type="term" value="F:lipid binding"/>
    <property type="evidence" value="ECO:0007669"/>
    <property type="project" value="InterPro"/>
</dbReference>
<protein>
    <recommendedName>
        <fullName evidence="10">Bifunctional inhibitor/plant lipid transfer protein/seed storage helical domain-containing protein</fullName>
    </recommendedName>
</protein>
<dbReference type="OMA" id="PECLCGM"/>
<dbReference type="EnsemblPlants" id="Kaladp0080s0046.1.v1.1">
    <property type="protein sequence ID" value="Kaladp0080s0046.1.v1.1"/>
    <property type="gene ID" value="Kaladp0080s0046.v1.1"/>
</dbReference>
<keyword evidence="4" id="KW-0336">GPI-anchor</keyword>
<feature type="domain" description="Bifunctional inhibitor/plant lipid transfer protein/seed storage helical" evidence="10">
    <location>
        <begin position="20"/>
        <end position="113"/>
    </location>
</feature>
<evidence type="ECO:0000256" key="7">
    <source>
        <dbReference type="ARBA" id="ARBA00023180"/>
    </source>
</evidence>
<dbReference type="PRINTS" id="PR00382">
    <property type="entry name" value="LIPIDTRNSFER"/>
</dbReference>
<evidence type="ECO:0000256" key="8">
    <source>
        <dbReference type="ARBA" id="ARBA00023288"/>
    </source>
</evidence>
<dbReference type="GO" id="GO:0098552">
    <property type="term" value="C:side of membrane"/>
    <property type="evidence" value="ECO:0007669"/>
    <property type="project" value="UniProtKB-KW"/>
</dbReference>
<dbReference type="Gramene" id="Kaladp0080s0046.1.v1.1">
    <property type="protein sequence ID" value="Kaladp0080s0046.1.v1.1"/>
    <property type="gene ID" value="Kaladp0080s0046.v1.1"/>
</dbReference>
<name>A0A7N0UPF5_KALFE</name>
<keyword evidence="8" id="KW-0449">Lipoprotein</keyword>
<evidence type="ECO:0000256" key="5">
    <source>
        <dbReference type="ARBA" id="ARBA00022729"/>
    </source>
</evidence>
<keyword evidence="5 9" id="KW-0732">Signal</keyword>
<evidence type="ECO:0000256" key="2">
    <source>
        <dbReference type="ARBA" id="ARBA00009748"/>
    </source>
</evidence>
<dbReference type="PANTHER" id="PTHR33044">
    <property type="entry name" value="BIFUNCTIONAL INHIBITOR/LIPID-TRANSFER PROTEIN/SEED STORAGE 2S ALBUMIN SUPERFAMILY PROTEIN-RELATED"/>
    <property type="match status" value="1"/>
</dbReference>
<sequence>MARGLFSTFSFLTIILASMMALGMAQREQQRQQDPTTCLTRLLPCLNYLNSSRREPPGSCCNPLKSVIKSNPECLCALISTRVTDQARQAGINVDRASELPGKCGQHVNPLGCLKSAGNSASDSATSSLSANGFMVLSLWTAFAWVL</sequence>
<evidence type="ECO:0000256" key="3">
    <source>
        <dbReference type="ARBA" id="ARBA00022475"/>
    </source>
</evidence>
<comment type="similarity">
    <text evidence="2">Belongs to the plant LTP family.</text>
</comment>
<dbReference type="InterPro" id="IPR000528">
    <property type="entry name" value="Plant_nsLTP"/>
</dbReference>
<accession>A0A7N0UPF5</accession>
<evidence type="ECO:0000256" key="4">
    <source>
        <dbReference type="ARBA" id="ARBA00022622"/>
    </source>
</evidence>
<keyword evidence="3" id="KW-1003">Cell membrane</keyword>
<keyword evidence="12" id="KW-1185">Reference proteome</keyword>
<evidence type="ECO:0000256" key="6">
    <source>
        <dbReference type="ARBA" id="ARBA00023157"/>
    </source>
</evidence>
<dbReference type="SUPFAM" id="SSF47699">
    <property type="entry name" value="Bifunctional inhibitor/lipid-transfer protein/seed storage 2S albumin"/>
    <property type="match status" value="1"/>
</dbReference>
<keyword evidence="6" id="KW-1015">Disulfide bond</keyword>
<evidence type="ECO:0000259" key="10">
    <source>
        <dbReference type="Pfam" id="PF14368"/>
    </source>
</evidence>
<dbReference type="Pfam" id="PF14368">
    <property type="entry name" value="LTP_2"/>
    <property type="match status" value="1"/>
</dbReference>
<dbReference type="InterPro" id="IPR043325">
    <property type="entry name" value="LTSS"/>
</dbReference>
<dbReference type="InterPro" id="IPR016140">
    <property type="entry name" value="Bifunc_inhib/LTP/seed_store"/>
</dbReference>
<dbReference type="InterPro" id="IPR036312">
    <property type="entry name" value="Bifun_inhib/LTP/seed_sf"/>
</dbReference>